<evidence type="ECO:0000256" key="1">
    <source>
        <dbReference type="SAM" id="MobiDB-lite"/>
    </source>
</evidence>
<dbReference type="Proteomes" id="UP001144372">
    <property type="component" value="Unassembled WGS sequence"/>
</dbReference>
<sequence length="62" mass="7094">MRKSQSSPGVNSPFTKAAHPGHTGFVRDPEHHMALPLLRIDSIFILMGEMDRNSWHVRLEEK</sequence>
<feature type="compositionally biased region" description="Polar residues" evidence="1">
    <location>
        <begin position="1"/>
        <end position="14"/>
    </location>
</feature>
<gene>
    <name evidence="2" type="ORF">DAMNIGENAA_22510</name>
</gene>
<proteinExistence type="predicted"/>
<dbReference type="AlphaFoldDB" id="A0A9W6FT45"/>
<keyword evidence="3" id="KW-1185">Reference proteome</keyword>
<name>A0A9W6FT45_9BACT</name>
<organism evidence="2 3">
    <name type="scientific">Desulforhabdus amnigena</name>
    <dbReference type="NCBI Taxonomy" id="40218"/>
    <lineage>
        <taxon>Bacteria</taxon>
        <taxon>Pseudomonadati</taxon>
        <taxon>Thermodesulfobacteriota</taxon>
        <taxon>Syntrophobacteria</taxon>
        <taxon>Syntrophobacterales</taxon>
        <taxon>Syntrophobacteraceae</taxon>
        <taxon>Desulforhabdus</taxon>
    </lineage>
</organism>
<dbReference type="EMBL" id="BSDR01000001">
    <property type="protein sequence ID" value="GLI34818.1"/>
    <property type="molecule type" value="Genomic_DNA"/>
</dbReference>
<comment type="caution">
    <text evidence="2">The sequence shown here is derived from an EMBL/GenBank/DDBJ whole genome shotgun (WGS) entry which is preliminary data.</text>
</comment>
<reference evidence="2" key="1">
    <citation type="submission" date="2022-12" db="EMBL/GenBank/DDBJ databases">
        <title>Reference genome sequencing for broad-spectrum identification of bacterial and archaeal isolates by mass spectrometry.</title>
        <authorList>
            <person name="Sekiguchi Y."/>
            <person name="Tourlousse D.M."/>
        </authorList>
    </citation>
    <scope>NUCLEOTIDE SEQUENCE</scope>
    <source>
        <strain evidence="2">ASRB1</strain>
    </source>
</reference>
<protein>
    <submittedName>
        <fullName evidence="2">Uncharacterized protein</fullName>
    </submittedName>
</protein>
<evidence type="ECO:0000313" key="2">
    <source>
        <dbReference type="EMBL" id="GLI34818.1"/>
    </source>
</evidence>
<accession>A0A9W6FT45</accession>
<feature type="region of interest" description="Disordered" evidence="1">
    <location>
        <begin position="1"/>
        <end position="28"/>
    </location>
</feature>
<evidence type="ECO:0000313" key="3">
    <source>
        <dbReference type="Proteomes" id="UP001144372"/>
    </source>
</evidence>